<gene>
    <name evidence="2" type="ORF">HELGO_WM22700</name>
</gene>
<feature type="transmembrane region" description="Helical" evidence="1">
    <location>
        <begin position="118"/>
        <end position="140"/>
    </location>
</feature>
<reference evidence="2" key="1">
    <citation type="submission" date="2020-01" db="EMBL/GenBank/DDBJ databases">
        <authorList>
            <person name="Meier V. D."/>
            <person name="Meier V D."/>
        </authorList>
    </citation>
    <scope>NUCLEOTIDE SEQUENCE</scope>
    <source>
        <strain evidence="2">HLG_WM_MAG_03</strain>
    </source>
</reference>
<evidence type="ECO:0000256" key="1">
    <source>
        <dbReference type="SAM" id="Phobius"/>
    </source>
</evidence>
<accession>A0A6S6U4T2</accession>
<proteinExistence type="predicted"/>
<keyword evidence="1" id="KW-0472">Membrane</keyword>
<protein>
    <submittedName>
        <fullName evidence="2">Uncharacterized protein</fullName>
    </submittedName>
</protein>
<dbReference type="AlphaFoldDB" id="A0A6S6U4T2"/>
<feature type="transmembrane region" description="Helical" evidence="1">
    <location>
        <begin position="89"/>
        <end position="106"/>
    </location>
</feature>
<feature type="transmembrane region" description="Helical" evidence="1">
    <location>
        <begin position="64"/>
        <end position="83"/>
    </location>
</feature>
<sequence>MKYSYGFNPNNEYGQEIAPSMENYNSSLPNHEDYPRKVISQGFGFMDLFSLVMIIPFWIFVYKFFYLLVLPLVPISVLVFELVREVAPLNQLFMFGGSFLAAYIFYKGLKYLFKSLSLIEGTLLFIALYGLAIWGCLFVIRVLS</sequence>
<dbReference type="EMBL" id="CACVAR010000337">
    <property type="protein sequence ID" value="CAA6822516.1"/>
    <property type="molecule type" value="Genomic_DNA"/>
</dbReference>
<keyword evidence="1" id="KW-1133">Transmembrane helix</keyword>
<keyword evidence="1" id="KW-0812">Transmembrane</keyword>
<evidence type="ECO:0000313" key="2">
    <source>
        <dbReference type="EMBL" id="CAA6822516.1"/>
    </source>
</evidence>
<organism evidence="2">
    <name type="scientific">uncultured Sulfurovum sp</name>
    <dbReference type="NCBI Taxonomy" id="269237"/>
    <lineage>
        <taxon>Bacteria</taxon>
        <taxon>Pseudomonadati</taxon>
        <taxon>Campylobacterota</taxon>
        <taxon>Epsilonproteobacteria</taxon>
        <taxon>Campylobacterales</taxon>
        <taxon>Sulfurovaceae</taxon>
        <taxon>Sulfurovum</taxon>
        <taxon>environmental samples</taxon>
    </lineage>
</organism>
<name>A0A6S6U4T2_9BACT</name>